<evidence type="ECO:0000313" key="1">
    <source>
        <dbReference type="EMBL" id="PKY50439.1"/>
    </source>
</evidence>
<dbReference type="Proteomes" id="UP000234323">
    <property type="component" value="Unassembled WGS sequence"/>
</dbReference>
<dbReference type="VEuPathDB" id="FungiDB:RhiirA1_470039"/>
<name>A0A2I1GUW2_9GLOM</name>
<reference evidence="1 2" key="1">
    <citation type="submission" date="2015-10" db="EMBL/GenBank/DDBJ databases">
        <title>Genome analyses suggest a sexual origin of heterokaryosis in a supposedly ancient asexual fungus.</title>
        <authorList>
            <person name="Ropars J."/>
            <person name="Sedzielewska K."/>
            <person name="Noel J."/>
            <person name="Charron P."/>
            <person name="Farinelli L."/>
            <person name="Marton T."/>
            <person name="Kruger M."/>
            <person name="Pelin A."/>
            <person name="Brachmann A."/>
            <person name="Corradi N."/>
        </authorList>
    </citation>
    <scope>NUCLEOTIDE SEQUENCE [LARGE SCALE GENOMIC DNA]</scope>
    <source>
        <strain evidence="1 2">A4</strain>
    </source>
</reference>
<sequence length="80" mass="9449">MELGVLDSTIREYFSEVVFCHLISLQMKREGEIPTINGFKAFKVITTEERKYKLVIYLEKWEDLNNLIEKSYDIDGKTLD</sequence>
<accession>A0A2I1GUW2</accession>
<proteinExistence type="predicted"/>
<organism evidence="1 2">
    <name type="scientific">Rhizophagus irregularis</name>
    <dbReference type="NCBI Taxonomy" id="588596"/>
    <lineage>
        <taxon>Eukaryota</taxon>
        <taxon>Fungi</taxon>
        <taxon>Fungi incertae sedis</taxon>
        <taxon>Mucoromycota</taxon>
        <taxon>Glomeromycotina</taxon>
        <taxon>Glomeromycetes</taxon>
        <taxon>Glomerales</taxon>
        <taxon>Glomeraceae</taxon>
        <taxon>Rhizophagus</taxon>
    </lineage>
</organism>
<gene>
    <name evidence="1" type="ORF">RhiirA4_466935</name>
</gene>
<dbReference type="AlphaFoldDB" id="A0A2I1GUW2"/>
<dbReference type="EMBL" id="LLXI01000878">
    <property type="protein sequence ID" value="PKY50439.1"/>
    <property type="molecule type" value="Genomic_DNA"/>
</dbReference>
<keyword evidence="2" id="KW-1185">Reference proteome</keyword>
<evidence type="ECO:0000313" key="2">
    <source>
        <dbReference type="Proteomes" id="UP000234323"/>
    </source>
</evidence>
<comment type="caution">
    <text evidence="1">The sequence shown here is derived from an EMBL/GenBank/DDBJ whole genome shotgun (WGS) entry which is preliminary data.</text>
</comment>
<protein>
    <submittedName>
        <fullName evidence="1">Uncharacterized protein</fullName>
    </submittedName>
</protein>